<dbReference type="Gene3D" id="3.40.1730.10">
    <property type="entry name" value="pa0076 domain"/>
    <property type="match status" value="1"/>
</dbReference>
<dbReference type="AlphaFoldDB" id="A0A9X0UEA1"/>
<gene>
    <name evidence="1" type="primary">tagF</name>
    <name evidence="1" type="ORF">H7965_19810</name>
</gene>
<dbReference type="PIRSF" id="PIRSF029287">
    <property type="entry name" value="UCP029287"/>
    <property type="match status" value="1"/>
</dbReference>
<name>A0A9X0UEA1_9PROT</name>
<accession>A0A9X0UEA1</accession>
<dbReference type="EMBL" id="JACOMF010000030">
    <property type="protein sequence ID" value="MBC4017559.1"/>
    <property type="molecule type" value="Genomic_DNA"/>
</dbReference>
<dbReference type="Pfam" id="PF09867">
    <property type="entry name" value="TagF_N"/>
    <property type="match status" value="1"/>
</dbReference>
<dbReference type="InterPro" id="IPR038225">
    <property type="entry name" value="TagF_sf"/>
</dbReference>
<dbReference type="NCBIfam" id="TIGR03373">
    <property type="entry name" value="VI_minor_4"/>
    <property type="match status" value="1"/>
</dbReference>
<reference evidence="1" key="1">
    <citation type="submission" date="2020-08" db="EMBL/GenBank/DDBJ databases">
        <authorList>
            <person name="Hu Y."/>
            <person name="Nguyen S.V."/>
            <person name="Li F."/>
            <person name="Fanning S."/>
        </authorList>
    </citation>
    <scope>NUCLEOTIDE SEQUENCE</scope>
    <source>
        <strain evidence="1">SYSU D8009</strain>
    </source>
</reference>
<organism evidence="1 2">
    <name type="scientific">Siccirubricoccus deserti</name>
    <dbReference type="NCBI Taxonomy" id="2013562"/>
    <lineage>
        <taxon>Bacteria</taxon>
        <taxon>Pseudomonadati</taxon>
        <taxon>Pseudomonadota</taxon>
        <taxon>Alphaproteobacteria</taxon>
        <taxon>Acetobacterales</taxon>
        <taxon>Roseomonadaceae</taxon>
        <taxon>Siccirubricoccus</taxon>
    </lineage>
</organism>
<proteinExistence type="predicted"/>
<comment type="caution">
    <text evidence="1">The sequence shown here is derived from an EMBL/GenBank/DDBJ whole genome shotgun (WGS) entry which is preliminary data.</text>
</comment>
<dbReference type="Proteomes" id="UP000600101">
    <property type="component" value="Unassembled WGS sequence"/>
</dbReference>
<keyword evidence="2" id="KW-1185">Reference proteome</keyword>
<dbReference type="RefSeq" id="WP_186772317.1">
    <property type="nucleotide sequence ID" value="NZ_JACOMF010000030.1"/>
</dbReference>
<evidence type="ECO:0000313" key="1">
    <source>
        <dbReference type="EMBL" id="MBC4017559.1"/>
    </source>
</evidence>
<sequence>MIGPVPPSFVATAGFYGKLPGRGDFVGHGLSASFIRPWDDWLQVAMTGARQQLGARWDPAWMQAPIWRFLLPAGMCGPVGMLGLWMPSVDRAGRHFPLTFARPAEGAPEAFASRAAGWLEVAELAGFAALDEALGPAGLAARLDAEPPKAAAAPPAECAAAASGAGVWWTAGAPLVPATVLVLPAMPDGRRFAAMLDAEAGENHNLK</sequence>
<protein>
    <submittedName>
        <fullName evidence="1">Type VI secretion system-associated protein TagF</fullName>
    </submittedName>
</protein>
<dbReference type="InterPro" id="IPR017748">
    <property type="entry name" value="TagF"/>
</dbReference>
<evidence type="ECO:0000313" key="2">
    <source>
        <dbReference type="Proteomes" id="UP000600101"/>
    </source>
</evidence>